<dbReference type="GO" id="GO:0004252">
    <property type="term" value="F:serine-type endopeptidase activity"/>
    <property type="evidence" value="ECO:0007669"/>
    <property type="project" value="InterPro"/>
</dbReference>
<feature type="transmembrane region" description="Helical" evidence="5">
    <location>
        <begin position="62"/>
        <end position="86"/>
    </location>
</feature>
<dbReference type="PANTHER" id="PTHR43019:SF23">
    <property type="entry name" value="PROTEASE DO-LIKE 5, CHLOROPLASTIC"/>
    <property type="match status" value="1"/>
</dbReference>
<dbReference type="Gene3D" id="2.40.10.10">
    <property type="entry name" value="Trypsin-like serine proteases"/>
    <property type="match status" value="2"/>
</dbReference>
<gene>
    <name evidence="6" type="ORF">SAMN05421505_10483</name>
</gene>
<dbReference type="GO" id="GO:0006508">
    <property type="term" value="P:proteolysis"/>
    <property type="evidence" value="ECO:0007669"/>
    <property type="project" value="InterPro"/>
</dbReference>
<feature type="transmembrane region" description="Helical" evidence="5">
    <location>
        <begin position="29"/>
        <end position="50"/>
    </location>
</feature>
<dbReference type="AlphaFoldDB" id="A0A1G7U5S2"/>
<dbReference type="OrthoDB" id="9766361at2"/>
<sequence length="396" mass="41476">MRGDLLDLILIGLMVAFGISGYRQGFIVGVLSLVGFVGGAFLGVAIAPSIARAVVTGDTEQALLAIVIVFLAATVGQFASSTIGAVVRSHVTWEPARVADAVGGTVTSALSVLIFAWLIGSLVRVSPIPPLSQQVNGSLLLSTVDQALPQAARAWQKPFREFVDKSGFPAVFAEIGAGAFVEVPPPDRGVLQGGDLKRARQGIVKVQGRAPSCNKQIEGTGFVYAQDRIMTNAHVLAGVTQNITVTDHSGESHSARVVLYNPRRDIAVLYAPGLNLPVLRFDGTAAKGDSAIIAGYPRGEGFTPRAARIRIKQDAKGPDIYGRTTVVREVYAVRGLVQPGNSGGPLLSPDGRVFGVIFAAATDQEETGYVLTAAEVRPDAQAGAAARHSVDTQDCD</sequence>
<dbReference type="InterPro" id="IPR043504">
    <property type="entry name" value="Peptidase_S1_PA_chymotrypsin"/>
</dbReference>
<dbReference type="InterPro" id="IPR047680">
    <property type="entry name" value="MarP-like"/>
</dbReference>
<evidence type="ECO:0000256" key="4">
    <source>
        <dbReference type="ARBA" id="ARBA00023136"/>
    </source>
</evidence>
<dbReference type="RefSeq" id="WP_093168870.1">
    <property type="nucleotide sequence ID" value="NZ_FNCN01000004.1"/>
</dbReference>
<organism evidence="6 7">
    <name type="scientific">Sinosporangium album</name>
    <dbReference type="NCBI Taxonomy" id="504805"/>
    <lineage>
        <taxon>Bacteria</taxon>
        <taxon>Bacillati</taxon>
        <taxon>Actinomycetota</taxon>
        <taxon>Actinomycetes</taxon>
        <taxon>Streptosporangiales</taxon>
        <taxon>Streptosporangiaceae</taxon>
        <taxon>Sinosporangium</taxon>
    </lineage>
</organism>
<evidence type="ECO:0000313" key="6">
    <source>
        <dbReference type="EMBL" id="SDG42100.1"/>
    </source>
</evidence>
<dbReference type="GO" id="GO:0016020">
    <property type="term" value="C:membrane"/>
    <property type="evidence" value="ECO:0007669"/>
    <property type="project" value="UniProtKB-SubCell"/>
</dbReference>
<reference evidence="6 7" key="1">
    <citation type="submission" date="2016-10" db="EMBL/GenBank/DDBJ databases">
        <authorList>
            <person name="de Groot N.N."/>
        </authorList>
    </citation>
    <scope>NUCLEOTIDE SEQUENCE [LARGE SCALE GENOMIC DNA]</scope>
    <source>
        <strain evidence="6 7">CPCC 201354</strain>
    </source>
</reference>
<feature type="transmembrane region" description="Helical" evidence="5">
    <location>
        <begin position="98"/>
        <end position="119"/>
    </location>
</feature>
<dbReference type="InterPro" id="IPR003825">
    <property type="entry name" value="Colicin-V_CvpA"/>
</dbReference>
<keyword evidence="2 5" id="KW-0812">Transmembrane</keyword>
<comment type="subcellular location">
    <subcellularLocation>
        <location evidence="1">Membrane</location>
        <topology evidence="1">Multi-pass membrane protein</topology>
    </subcellularLocation>
</comment>
<dbReference type="EMBL" id="FNCN01000004">
    <property type="protein sequence ID" value="SDG42100.1"/>
    <property type="molecule type" value="Genomic_DNA"/>
</dbReference>
<evidence type="ECO:0000256" key="2">
    <source>
        <dbReference type="ARBA" id="ARBA00022692"/>
    </source>
</evidence>
<dbReference type="SUPFAM" id="SSF50494">
    <property type="entry name" value="Trypsin-like serine proteases"/>
    <property type="match status" value="1"/>
</dbReference>
<dbReference type="Pfam" id="PF02674">
    <property type="entry name" value="Colicin_V"/>
    <property type="match status" value="1"/>
</dbReference>
<dbReference type="PRINTS" id="PR00834">
    <property type="entry name" value="PROTEASES2C"/>
</dbReference>
<evidence type="ECO:0000256" key="1">
    <source>
        <dbReference type="ARBA" id="ARBA00004141"/>
    </source>
</evidence>
<dbReference type="PANTHER" id="PTHR43019">
    <property type="entry name" value="SERINE ENDOPROTEASE DEGS"/>
    <property type="match status" value="1"/>
</dbReference>
<dbReference type="Pfam" id="PF13365">
    <property type="entry name" value="Trypsin_2"/>
    <property type="match status" value="1"/>
</dbReference>
<dbReference type="NCBIfam" id="NF033740">
    <property type="entry name" value="MarP_fam_protase"/>
    <property type="match status" value="1"/>
</dbReference>
<keyword evidence="7" id="KW-1185">Reference proteome</keyword>
<dbReference type="InterPro" id="IPR009003">
    <property type="entry name" value="Peptidase_S1_PA"/>
</dbReference>
<keyword evidence="3 5" id="KW-1133">Transmembrane helix</keyword>
<name>A0A1G7U5S2_9ACTN</name>
<dbReference type="InterPro" id="IPR001940">
    <property type="entry name" value="Peptidase_S1C"/>
</dbReference>
<evidence type="ECO:0000256" key="5">
    <source>
        <dbReference type="SAM" id="Phobius"/>
    </source>
</evidence>
<dbReference type="Proteomes" id="UP000198923">
    <property type="component" value="Unassembled WGS sequence"/>
</dbReference>
<dbReference type="STRING" id="504805.SAMN05421505_10483"/>
<proteinExistence type="predicted"/>
<evidence type="ECO:0000313" key="7">
    <source>
        <dbReference type="Proteomes" id="UP000198923"/>
    </source>
</evidence>
<evidence type="ECO:0000256" key="3">
    <source>
        <dbReference type="ARBA" id="ARBA00022989"/>
    </source>
</evidence>
<keyword evidence="4 5" id="KW-0472">Membrane</keyword>
<accession>A0A1G7U5S2</accession>
<feature type="transmembrane region" description="Helical" evidence="5">
    <location>
        <begin position="6"/>
        <end position="22"/>
    </location>
</feature>
<dbReference type="GO" id="GO:0009403">
    <property type="term" value="P:toxin biosynthetic process"/>
    <property type="evidence" value="ECO:0007669"/>
    <property type="project" value="InterPro"/>
</dbReference>
<protein>
    <submittedName>
        <fullName evidence="6">Trypsin-like peptidase domain-containing protein</fullName>
    </submittedName>
</protein>